<dbReference type="EMBL" id="CP072756">
    <property type="protein sequence ID" value="QUC20669.1"/>
    <property type="molecule type" value="Genomic_DNA"/>
</dbReference>
<organism evidence="3 6">
    <name type="scientific">Ustilaginoidea virens</name>
    <name type="common">Rice false smut fungus</name>
    <name type="synonym">Villosiclava virens</name>
    <dbReference type="NCBI Taxonomy" id="1159556"/>
    <lineage>
        <taxon>Eukaryota</taxon>
        <taxon>Fungi</taxon>
        <taxon>Dikarya</taxon>
        <taxon>Ascomycota</taxon>
        <taxon>Pezizomycotina</taxon>
        <taxon>Sordariomycetes</taxon>
        <taxon>Hypocreomycetidae</taxon>
        <taxon>Hypocreales</taxon>
        <taxon>Clavicipitaceae</taxon>
        <taxon>Ustilaginoidea</taxon>
    </lineage>
</organism>
<reference evidence="3" key="1">
    <citation type="journal article" date="2016" name="Genome Announc.">
        <title>Genome Sequence of Ustilaginoidea virens IPU010, a Rice Pathogenic Fungus Causing False Smut.</title>
        <authorList>
            <person name="Kumagai T."/>
            <person name="Ishii T."/>
            <person name="Terai G."/>
            <person name="Umemura M."/>
            <person name="Machida M."/>
            <person name="Asai K."/>
        </authorList>
    </citation>
    <scope>NUCLEOTIDE SEQUENCE [LARGE SCALE GENOMIC DNA]</scope>
    <source>
        <strain evidence="3">IPU010</strain>
    </source>
</reference>
<dbReference type="OrthoDB" id="4386350at2759"/>
<dbReference type="Pfam" id="PF01419">
    <property type="entry name" value="Jacalin"/>
    <property type="match status" value="1"/>
</dbReference>
<dbReference type="SUPFAM" id="SSF51101">
    <property type="entry name" value="Mannose-binding lectins"/>
    <property type="match status" value="1"/>
</dbReference>
<dbReference type="HOGENOM" id="CLU_124520_0_0_1"/>
<dbReference type="Proteomes" id="UP000027002">
    <property type="component" value="Chromosome 4"/>
</dbReference>
<evidence type="ECO:0000313" key="6">
    <source>
        <dbReference type="Proteomes" id="UP000054053"/>
    </source>
</evidence>
<keyword evidence="5" id="KW-1185">Reference proteome</keyword>
<evidence type="ECO:0000313" key="5">
    <source>
        <dbReference type="Proteomes" id="UP000027002"/>
    </source>
</evidence>
<proteinExistence type="predicted"/>
<dbReference type="InterPro" id="IPR036404">
    <property type="entry name" value="Jacalin-like_lectin_dom_sf"/>
</dbReference>
<dbReference type="RefSeq" id="XP_042998342.1">
    <property type="nucleotide sequence ID" value="XM_043142408.1"/>
</dbReference>
<dbReference type="GeneID" id="66065688"/>
<evidence type="ECO:0000313" key="3">
    <source>
        <dbReference type="EMBL" id="GAO15274.1"/>
    </source>
</evidence>
<feature type="domain" description="Jacalin-type lectin" evidence="2">
    <location>
        <begin position="23"/>
        <end position="154"/>
    </location>
</feature>
<reference evidence="4" key="3">
    <citation type="submission" date="2020-03" db="EMBL/GenBank/DDBJ databases">
        <title>A mixture of massive structural variations and highly conserved coding sequences in Ustilaginoidea virens genome.</title>
        <authorList>
            <person name="Zhang K."/>
            <person name="Zhao Z."/>
            <person name="Zhang Z."/>
            <person name="Li Y."/>
            <person name="Hsiang T."/>
            <person name="Sun W."/>
        </authorList>
    </citation>
    <scope>NUCLEOTIDE SEQUENCE</scope>
    <source>
        <strain evidence="4">UV-8b</strain>
    </source>
</reference>
<gene>
    <name evidence="4" type="ORF">UV8b_04910</name>
    <name evidence="3" type="ORF">UVI_02040990</name>
</gene>
<sequence>MDSLQHGLGHATGLKPDVNTKDAGGSGGKDFYLTNGKHVVTKVKVWTDTGSGDWKDRDLVKDIEVTFDDGMTAHVTGNQTGNSSDLEFGEKEKVASMVFRTGARVDKVYFKTDLDNELSQGTENGSPHDQNVGNGVLLGFHGRWDETNKELIALGSRFQDKNKK</sequence>
<evidence type="ECO:0000313" key="4">
    <source>
        <dbReference type="EMBL" id="QUC20669.1"/>
    </source>
</evidence>
<dbReference type="KEGG" id="uvi:66065688"/>
<feature type="region of interest" description="Disordered" evidence="1">
    <location>
        <begin position="1"/>
        <end position="21"/>
    </location>
</feature>
<accession>A0A063BQ25</accession>
<evidence type="ECO:0000256" key="1">
    <source>
        <dbReference type="SAM" id="MobiDB-lite"/>
    </source>
</evidence>
<reference evidence="6" key="2">
    <citation type="journal article" date="2016" name="Genome Announc.">
        <title>Genome sequence of Ustilaginoidea virens IPU010, a rice pathogenic fungus causing false smut.</title>
        <authorList>
            <person name="Kumagai T."/>
            <person name="Ishii T."/>
            <person name="Terai G."/>
            <person name="Umemura M."/>
            <person name="Machida M."/>
            <person name="Asai K."/>
        </authorList>
    </citation>
    <scope>NUCLEOTIDE SEQUENCE [LARGE SCALE GENOMIC DNA]</scope>
    <source>
        <strain evidence="6">IPU010</strain>
    </source>
</reference>
<dbReference type="InterPro" id="IPR001229">
    <property type="entry name" value="Jacalin-like_lectin_dom"/>
</dbReference>
<protein>
    <recommendedName>
        <fullName evidence="2">Jacalin-type lectin domain-containing protein</fullName>
    </recommendedName>
</protein>
<dbReference type="EMBL" id="BBTG02000023">
    <property type="protein sequence ID" value="GAO15274.1"/>
    <property type="molecule type" value="Genomic_DNA"/>
</dbReference>
<dbReference type="AlphaFoldDB" id="A0A063BQ25"/>
<name>A0A063BQ25_USTVR</name>
<dbReference type="Gene3D" id="2.100.10.30">
    <property type="entry name" value="Jacalin-like lectin domain"/>
    <property type="match status" value="1"/>
</dbReference>
<dbReference type="Proteomes" id="UP000054053">
    <property type="component" value="Unassembled WGS sequence"/>
</dbReference>
<evidence type="ECO:0000259" key="2">
    <source>
        <dbReference type="Pfam" id="PF01419"/>
    </source>
</evidence>